<proteinExistence type="inferred from homology"/>
<dbReference type="GO" id="GO:0005524">
    <property type="term" value="F:ATP binding"/>
    <property type="evidence" value="ECO:0007669"/>
    <property type="project" value="UniProtKB-KW"/>
</dbReference>
<feature type="domain" description="ABC transporter" evidence="5">
    <location>
        <begin position="3"/>
        <end position="239"/>
    </location>
</feature>
<dbReference type="SUPFAM" id="SSF52540">
    <property type="entry name" value="P-loop containing nucleoside triphosphate hydrolases"/>
    <property type="match status" value="1"/>
</dbReference>
<dbReference type="InterPro" id="IPR027271">
    <property type="entry name" value="Acetolactate_synth/TF_NikR_C"/>
</dbReference>
<keyword evidence="7" id="KW-1185">Reference proteome</keyword>
<keyword evidence="2" id="KW-0813">Transport</keyword>
<dbReference type="EMBL" id="JBHTIO010000003">
    <property type="protein sequence ID" value="MFD0896365.1"/>
    <property type="molecule type" value="Genomic_DNA"/>
</dbReference>
<gene>
    <name evidence="6" type="ORF">ACFQZ7_01245</name>
</gene>
<dbReference type="InterPro" id="IPR050153">
    <property type="entry name" value="Metal_Ion_Import_ABC"/>
</dbReference>
<accession>A0ABW3E9P7</accession>
<dbReference type="RefSeq" id="WP_137638079.1">
    <property type="nucleotide sequence ID" value="NZ_BJDN01000017.1"/>
</dbReference>
<dbReference type="InterPro" id="IPR017871">
    <property type="entry name" value="ABC_transporter-like_CS"/>
</dbReference>
<evidence type="ECO:0000259" key="5">
    <source>
        <dbReference type="PROSITE" id="PS50893"/>
    </source>
</evidence>
<comment type="similarity">
    <text evidence="1">Belongs to the ABC transporter superfamily.</text>
</comment>
<dbReference type="InterPro" id="IPR003593">
    <property type="entry name" value="AAA+_ATPase"/>
</dbReference>
<evidence type="ECO:0000256" key="4">
    <source>
        <dbReference type="ARBA" id="ARBA00022840"/>
    </source>
</evidence>
<comment type="caution">
    <text evidence="6">The sequence shown here is derived from an EMBL/GenBank/DDBJ whole genome shotgun (WGS) entry which is preliminary data.</text>
</comment>
<evidence type="ECO:0000256" key="2">
    <source>
        <dbReference type="ARBA" id="ARBA00022448"/>
    </source>
</evidence>
<dbReference type="SMART" id="SM00382">
    <property type="entry name" value="AAA"/>
    <property type="match status" value="1"/>
</dbReference>
<reference evidence="7" key="1">
    <citation type="journal article" date="2019" name="Int. J. Syst. Evol. Microbiol.">
        <title>The Global Catalogue of Microorganisms (GCM) 10K type strain sequencing project: providing services to taxonomists for standard genome sequencing and annotation.</title>
        <authorList>
            <consortium name="The Broad Institute Genomics Platform"/>
            <consortium name="The Broad Institute Genome Sequencing Center for Infectious Disease"/>
            <person name="Wu L."/>
            <person name="Ma J."/>
        </authorList>
    </citation>
    <scope>NUCLEOTIDE SEQUENCE [LARGE SCALE GENOMIC DNA]</scope>
    <source>
        <strain evidence="7">CCM 8925</strain>
    </source>
</reference>
<dbReference type="InterPro" id="IPR003439">
    <property type="entry name" value="ABC_transporter-like_ATP-bd"/>
</dbReference>
<name>A0ABW3E9P7_9LACO</name>
<dbReference type="InterPro" id="IPR023860">
    <property type="entry name" value="FeFe-hyd_TM1266"/>
</dbReference>
<dbReference type="PANTHER" id="PTHR42734:SF6">
    <property type="entry name" value="MOLYBDATE IMPORT ATP-BINDING PROTEIN MOLC"/>
    <property type="match status" value="1"/>
</dbReference>
<evidence type="ECO:0000313" key="6">
    <source>
        <dbReference type="EMBL" id="MFD0896365.1"/>
    </source>
</evidence>
<dbReference type="SUPFAM" id="SSF55021">
    <property type="entry name" value="ACT-like"/>
    <property type="match status" value="1"/>
</dbReference>
<dbReference type="Gene3D" id="3.30.70.1150">
    <property type="entry name" value="ACT-like. Chain A, domain 2"/>
    <property type="match status" value="1"/>
</dbReference>
<dbReference type="InterPro" id="IPR027417">
    <property type="entry name" value="P-loop_NTPase"/>
</dbReference>
<dbReference type="Gene3D" id="3.40.50.300">
    <property type="entry name" value="P-loop containing nucleotide triphosphate hydrolases"/>
    <property type="match status" value="1"/>
</dbReference>
<dbReference type="PROSITE" id="PS00211">
    <property type="entry name" value="ABC_TRANSPORTER_1"/>
    <property type="match status" value="1"/>
</dbReference>
<dbReference type="PROSITE" id="PS50893">
    <property type="entry name" value="ABC_TRANSPORTER_2"/>
    <property type="match status" value="1"/>
</dbReference>
<sequence>MKLTVEHAGFGYKKSLPVIKDLNFKAESGNLIAILGPNGAGKTTLLRCTTGLLKWNQGQSFLDGQNTNEMPGKDIWQKVAYVPQAHGSFAALTVEDMILLGATSRVGVFSTPGQKEKEFVLQLMAELGIERLLHKNCNEISGGELQMVLIARALAGKPELLILDEPESNLDFKNQLIVLNTMTRLVAEGICVIFNTHYPDHALSRASQSLILQKGGHSIFGETSKIVTEENIRKAFGVKAVIGQTETDGHIYQSVVPLEVIKATGECEPVADAPIQKLALISCIISDPAAKVKVLALCQQYADFIIEHTEKPLQQGQVTTATITMEAPAAEISALTHEIGILPGIDVKTTICEKQALAQQATS</sequence>
<organism evidence="6 7">
    <name type="scientific">Loigolactobacillus binensis</name>
    <dbReference type="NCBI Taxonomy" id="2559922"/>
    <lineage>
        <taxon>Bacteria</taxon>
        <taxon>Bacillati</taxon>
        <taxon>Bacillota</taxon>
        <taxon>Bacilli</taxon>
        <taxon>Lactobacillales</taxon>
        <taxon>Lactobacillaceae</taxon>
        <taxon>Loigolactobacillus</taxon>
    </lineage>
</organism>
<keyword evidence="4 6" id="KW-0067">ATP-binding</keyword>
<dbReference type="Pfam" id="PF00005">
    <property type="entry name" value="ABC_tran"/>
    <property type="match status" value="1"/>
</dbReference>
<dbReference type="PANTHER" id="PTHR42734">
    <property type="entry name" value="METAL TRANSPORT SYSTEM ATP-BINDING PROTEIN TM_0124-RELATED"/>
    <property type="match status" value="1"/>
</dbReference>
<evidence type="ECO:0000256" key="3">
    <source>
        <dbReference type="ARBA" id="ARBA00022741"/>
    </source>
</evidence>
<protein>
    <submittedName>
        <fullName evidence="6">ATP-binding cassette domain-containing protein</fullName>
    </submittedName>
</protein>
<dbReference type="Pfam" id="PF21699">
    <property type="entry name" value="TM1266-like"/>
    <property type="match status" value="1"/>
</dbReference>
<evidence type="ECO:0000256" key="1">
    <source>
        <dbReference type="ARBA" id="ARBA00005417"/>
    </source>
</evidence>
<evidence type="ECO:0000313" key="7">
    <source>
        <dbReference type="Proteomes" id="UP001597104"/>
    </source>
</evidence>
<dbReference type="InterPro" id="IPR045865">
    <property type="entry name" value="ACT-like_dom_sf"/>
</dbReference>
<keyword evidence="3" id="KW-0547">Nucleotide-binding</keyword>
<dbReference type="Proteomes" id="UP001597104">
    <property type="component" value="Unassembled WGS sequence"/>
</dbReference>
<dbReference type="CDD" id="cd03214">
    <property type="entry name" value="ABC_Iron-Siderophores_B12_Hemin"/>
    <property type="match status" value="1"/>
</dbReference>